<dbReference type="Gene3D" id="3.40.30.10">
    <property type="entry name" value="Glutaredoxin"/>
    <property type="match status" value="1"/>
</dbReference>
<name>A0A1H8IRP5_9BACL</name>
<dbReference type="EMBL" id="FOCQ01000019">
    <property type="protein sequence ID" value="SEN71051.1"/>
    <property type="molecule type" value="Genomic_DNA"/>
</dbReference>
<accession>A0A1H8IRP5</accession>
<dbReference type="Pfam" id="PF00578">
    <property type="entry name" value="AhpC-TSA"/>
    <property type="match status" value="1"/>
</dbReference>
<dbReference type="InterPro" id="IPR036249">
    <property type="entry name" value="Thioredoxin-like_sf"/>
</dbReference>
<dbReference type="InterPro" id="IPR013766">
    <property type="entry name" value="Thioredoxin_domain"/>
</dbReference>
<dbReference type="PROSITE" id="PS51352">
    <property type="entry name" value="THIOREDOXIN_2"/>
    <property type="match status" value="1"/>
</dbReference>
<evidence type="ECO:0000256" key="1">
    <source>
        <dbReference type="ARBA" id="ARBA00023157"/>
    </source>
</evidence>
<evidence type="ECO:0000313" key="3">
    <source>
        <dbReference type="EMBL" id="SEN71051.1"/>
    </source>
</evidence>
<evidence type="ECO:0000313" key="4">
    <source>
        <dbReference type="Proteomes" id="UP000199695"/>
    </source>
</evidence>
<dbReference type="GO" id="GO:0016209">
    <property type="term" value="F:antioxidant activity"/>
    <property type="evidence" value="ECO:0007669"/>
    <property type="project" value="InterPro"/>
</dbReference>
<keyword evidence="1" id="KW-1015">Disulfide bond</keyword>
<gene>
    <name evidence="3" type="ORF">SAMN05444955_11912</name>
</gene>
<dbReference type="GO" id="GO:0016491">
    <property type="term" value="F:oxidoreductase activity"/>
    <property type="evidence" value="ECO:0007669"/>
    <property type="project" value="InterPro"/>
</dbReference>
<dbReference type="InterPro" id="IPR050553">
    <property type="entry name" value="Thioredoxin_ResA/DsbE_sf"/>
</dbReference>
<keyword evidence="4" id="KW-1185">Reference proteome</keyword>
<protein>
    <submittedName>
        <fullName evidence="3">Cytochrome c-type biogenesis protein</fullName>
    </submittedName>
</protein>
<sequence length="143" mass="16059">MKGRKAPIFHLTDLEGRLHSLSDYRGKVVWLEFWVTWCPACQETLPKKDLLYRSLQNPGVVFLTVNVTGREADPEKVWEVMKQTGYGFPVLRDKGRQTYDAYGLTSVPASVLINAQGEIHGIYDETVPLTHVIGELGKLLSSA</sequence>
<dbReference type="PANTHER" id="PTHR42852:SF17">
    <property type="entry name" value="THIOREDOXIN-LIKE PROTEIN HI_1115"/>
    <property type="match status" value="1"/>
</dbReference>
<dbReference type="Proteomes" id="UP000199695">
    <property type="component" value="Unassembled WGS sequence"/>
</dbReference>
<evidence type="ECO:0000259" key="2">
    <source>
        <dbReference type="PROSITE" id="PS51352"/>
    </source>
</evidence>
<dbReference type="InterPro" id="IPR000866">
    <property type="entry name" value="AhpC/TSA"/>
</dbReference>
<dbReference type="STRING" id="1173111.SAMN05444955_11912"/>
<dbReference type="OrthoDB" id="25753at2"/>
<reference evidence="3 4" key="1">
    <citation type="submission" date="2016-10" db="EMBL/GenBank/DDBJ databases">
        <authorList>
            <person name="de Groot N.N."/>
        </authorList>
    </citation>
    <scope>NUCLEOTIDE SEQUENCE [LARGE SCALE GENOMIC DNA]</scope>
    <source>
        <strain evidence="3 4">DSM 46701</strain>
    </source>
</reference>
<dbReference type="AlphaFoldDB" id="A0A1H8IRP5"/>
<dbReference type="PANTHER" id="PTHR42852">
    <property type="entry name" value="THIOL:DISULFIDE INTERCHANGE PROTEIN DSBE"/>
    <property type="match status" value="1"/>
</dbReference>
<feature type="domain" description="Thioredoxin" evidence="2">
    <location>
        <begin position="1"/>
        <end position="143"/>
    </location>
</feature>
<dbReference type="CDD" id="cd02966">
    <property type="entry name" value="TlpA_like_family"/>
    <property type="match status" value="1"/>
</dbReference>
<dbReference type="SUPFAM" id="SSF52833">
    <property type="entry name" value="Thioredoxin-like"/>
    <property type="match status" value="1"/>
</dbReference>
<dbReference type="RefSeq" id="WP_089972458.1">
    <property type="nucleotide sequence ID" value="NZ_FOCQ01000019.1"/>
</dbReference>
<organism evidence="3 4">
    <name type="scientific">Lihuaxuella thermophila</name>
    <dbReference type="NCBI Taxonomy" id="1173111"/>
    <lineage>
        <taxon>Bacteria</taxon>
        <taxon>Bacillati</taxon>
        <taxon>Bacillota</taxon>
        <taxon>Bacilli</taxon>
        <taxon>Bacillales</taxon>
        <taxon>Thermoactinomycetaceae</taxon>
        <taxon>Lihuaxuella</taxon>
    </lineage>
</organism>
<proteinExistence type="predicted"/>